<evidence type="ECO:0000256" key="12">
    <source>
        <dbReference type="ARBA" id="ARBA00023136"/>
    </source>
</evidence>
<feature type="binding site" description="M1 metal binding site" evidence="13">
    <location>
        <position position="149"/>
    </location>
    <ligand>
        <name>Zn(2+)</name>
        <dbReference type="ChEBI" id="CHEBI:29105"/>
    </ligand>
</feature>
<dbReference type="Pfam" id="PF02535">
    <property type="entry name" value="Zip"/>
    <property type="match status" value="2"/>
</dbReference>
<feature type="binding site" description="M2 metal binding site" evidence="13">
    <location>
        <position position="121"/>
    </location>
    <ligand>
        <name>Fe(2+)</name>
        <dbReference type="ChEBI" id="CHEBI:29033"/>
    </ligand>
</feature>
<keyword evidence="6" id="KW-0479">Metal-binding</keyword>
<feature type="binding site" description="M2 metal binding site" evidence="13">
    <location>
        <position position="124"/>
    </location>
    <ligand>
        <name>Fe(2+)</name>
        <dbReference type="ChEBI" id="CHEBI:29033"/>
    </ligand>
</feature>
<feature type="binding site" description="M2 metal binding site" evidence="13">
    <location>
        <position position="153"/>
    </location>
    <ligand>
        <name>Fe(2+)</name>
        <dbReference type="ChEBI" id="CHEBI:29033"/>
    </ligand>
</feature>
<feature type="binding site" description="M1 metal binding site" evidence="13">
    <location>
        <position position="124"/>
    </location>
    <ligand>
        <name>Zn(2+)</name>
        <dbReference type="ChEBI" id="CHEBI:29105"/>
    </ligand>
</feature>
<feature type="transmembrane region" description="Helical" evidence="13">
    <location>
        <begin position="6"/>
        <end position="26"/>
    </location>
</feature>
<evidence type="ECO:0000256" key="7">
    <source>
        <dbReference type="ARBA" id="ARBA00022833"/>
    </source>
</evidence>
<evidence type="ECO:0000256" key="10">
    <source>
        <dbReference type="ARBA" id="ARBA00023004"/>
    </source>
</evidence>
<keyword evidence="10" id="KW-0408">Iron</keyword>
<dbReference type="PANTHER" id="PTHR11040">
    <property type="entry name" value="ZINC/IRON TRANSPORTER"/>
    <property type="match status" value="1"/>
</dbReference>
<comment type="caution">
    <text evidence="14">The sequence shown here is derived from an EMBL/GenBank/DDBJ whole genome shotgun (WGS) entry which is preliminary data.</text>
</comment>
<keyword evidence="7 13" id="KW-0862">Zinc</keyword>
<comment type="similarity">
    <text evidence="2 13">Belongs to the ZIP transporter (TC 2.A.5) family. ZupT subfamily.</text>
</comment>
<evidence type="ECO:0000256" key="4">
    <source>
        <dbReference type="ARBA" id="ARBA00022475"/>
    </source>
</evidence>
<dbReference type="InterPro" id="IPR023498">
    <property type="entry name" value="Zn_transptr_ZupT"/>
</dbReference>
<evidence type="ECO:0000256" key="2">
    <source>
        <dbReference type="ARBA" id="ARBA00009703"/>
    </source>
</evidence>
<keyword evidence="11 13" id="KW-0406">Ion transport</keyword>
<feature type="transmembrane region" description="Helical" evidence="13">
    <location>
        <begin position="33"/>
        <end position="51"/>
    </location>
</feature>
<dbReference type="GO" id="GO:0046872">
    <property type="term" value="F:metal ion binding"/>
    <property type="evidence" value="ECO:0007669"/>
    <property type="project" value="UniProtKB-KW"/>
</dbReference>
<reference evidence="14 15" key="1">
    <citation type="submission" date="2020-07" db="EMBL/GenBank/DDBJ databases">
        <title>Draft genome and description of Corynebacterium haemomassiliense strain Marseile-Q3615 sp. nov.</title>
        <authorList>
            <person name="Boxberger M."/>
            <person name="La Scola B."/>
        </authorList>
    </citation>
    <scope>NUCLEOTIDE SEQUENCE [LARGE SCALE GENOMIC DNA]</scope>
    <source>
        <strain evidence="14 15">Marseille-Q3615</strain>
    </source>
</reference>
<dbReference type="InterPro" id="IPR003689">
    <property type="entry name" value="ZIP"/>
</dbReference>
<dbReference type="GO" id="GO:0005886">
    <property type="term" value="C:plasma membrane"/>
    <property type="evidence" value="ECO:0007669"/>
    <property type="project" value="UniProtKB-SubCell"/>
</dbReference>
<feature type="transmembrane region" description="Helical" evidence="13">
    <location>
        <begin position="71"/>
        <end position="90"/>
    </location>
</feature>
<evidence type="ECO:0000256" key="5">
    <source>
        <dbReference type="ARBA" id="ARBA00022692"/>
    </source>
</evidence>
<dbReference type="GO" id="GO:0005385">
    <property type="term" value="F:zinc ion transmembrane transporter activity"/>
    <property type="evidence" value="ECO:0007669"/>
    <property type="project" value="UniProtKB-UniRule"/>
</dbReference>
<keyword evidence="15" id="KW-1185">Reference proteome</keyword>
<evidence type="ECO:0000256" key="9">
    <source>
        <dbReference type="ARBA" id="ARBA00022989"/>
    </source>
</evidence>
<protein>
    <recommendedName>
        <fullName evidence="13">Zinc transporter ZupT</fullName>
    </recommendedName>
</protein>
<organism evidence="14 15">
    <name type="scientific">Corynebacterium haemomassiliense</name>
    <dbReference type="NCBI Taxonomy" id="2754726"/>
    <lineage>
        <taxon>Bacteria</taxon>
        <taxon>Bacillati</taxon>
        <taxon>Actinomycetota</taxon>
        <taxon>Actinomycetes</taxon>
        <taxon>Mycobacteriales</taxon>
        <taxon>Corynebacteriaceae</taxon>
        <taxon>Corynebacterium</taxon>
    </lineage>
</organism>
<keyword evidence="4 13" id="KW-1003">Cell membrane</keyword>
<dbReference type="EMBL" id="JACDTZ010000001">
    <property type="protein sequence ID" value="MBA5244395.1"/>
    <property type="molecule type" value="Genomic_DNA"/>
</dbReference>
<evidence type="ECO:0000256" key="13">
    <source>
        <dbReference type="HAMAP-Rule" id="MF_00548"/>
    </source>
</evidence>
<feature type="binding site" description="M2 metal binding site" evidence="13">
    <location>
        <position position="150"/>
    </location>
    <ligand>
        <name>Fe(2+)</name>
        <dbReference type="ChEBI" id="CHEBI:29033"/>
    </ligand>
</feature>
<dbReference type="PANTHER" id="PTHR11040:SF205">
    <property type="entry name" value="ZINC TRANSPORTER ZUPT"/>
    <property type="match status" value="1"/>
</dbReference>
<dbReference type="NCBIfam" id="NF003243">
    <property type="entry name" value="PRK04201.1"/>
    <property type="match status" value="1"/>
</dbReference>
<feature type="transmembrane region" description="Helical" evidence="13">
    <location>
        <begin position="111"/>
        <end position="132"/>
    </location>
</feature>
<evidence type="ECO:0000256" key="11">
    <source>
        <dbReference type="ARBA" id="ARBA00023065"/>
    </source>
</evidence>
<feature type="binding site" description="M2 metal binding site" evidence="13">
    <location>
        <position position="182"/>
    </location>
    <ligand>
        <name>Fe(2+)</name>
        <dbReference type="ChEBI" id="CHEBI:29033"/>
    </ligand>
</feature>
<feature type="transmembrane region" description="Helical" evidence="13">
    <location>
        <begin position="204"/>
        <end position="222"/>
    </location>
</feature>
<evidence type="ECO:0000256" key="6">
    <source>
        <dbReference type="ARBA" id="ARBA00022723"/>
    </source>
</evidence>
<evidence type="ECO:0000256" key="8">
    <source>
        <dbReference type="ARBA" id="ARBA00022906"/>
    </source>
</evidence>
<keyword evidence="12 13" id="KW-0472">Membrane</keyword>
<feature type="transmembrane region" description="Helical" evidence="13">
    <location>
        <begin position="138"/>
        <end position="159"/>
    </location>
</feature>
<accession>A0A7W2EAZ8</accession>
<evidence type="ECO:0000256" key="1">
    <source>
        <dbReference type="ARBA" id="ARBA00004651"/>
    </source>
</evidence>
<feature type="transmembrane region" description="Helical" evidence="13">
    <location>
        <begin position="234"/>
        <end position="252"/>
    </location>
</feature>
<evidence type="ECO:0000313" key="14">
    <source>
        <dbReference type="EMBL" id="MBA5244395.1"/>
    </source>
</evidence>
<proteinExistence type="inferred from homology"/>
<dbReference type="Proteomes" id="UP000523682">
    <property type="component" value="Unassembled WGS sequence"/>
</dbReference>
<feature type="binding site" description="M1 metal binding site" evidence="13">
    <location>
        <position position="153"/>
    </location>
    <ligand>
        <name>Zn(2+)</name>
        <dbReference type="ChEBI" id="CHEBI:29105"/>
    </ligand>
</feature>
<evidence type="ECO:0000256" key="3">
    <source>
        <dbReference type="ARBA" id="ARBA00022448"/>
    </source>
</evidence>
<dbReference type="RefSeq" id="WP_181889018.1">
    <property type="nucleotide sequence ID" value="NZ_CP170998.1"/>
</dbReference>
<comment type="catalytic activity">
    <reaction evidence="13">
        <text>Zn(2+)(in) = Zn(2+)(out)</text>
        <dbReference type="Rhea" id="RHEA:29351"/>
        <dbReference type="ChEBI" id="CHEBI:29105"/>
    </reaction>
</comment>
<comment type="function">
    <text evidence="13">Mediates zinc uptake. May also transport other divalent cations.</text>
</comment>
<evidence type="ECO:0000313" key="15">
    <source>
        <dbReference type="Proteomes" id="UP000523682"/>
    </source>
</evidence>
<keyword evidence="8 13" id="KW-0864">Zinc transport</keyword>
<dbReference type="AlphaFoldDB" id="A0A7W2EAZ8"/>
<feature type="transmembrane region" description="Helical" evidence="13">
    <location>
        <begin position="171"/>
        <end position="192"/>
    </location>
</feature>
<keyword evidence="3 13" id="KW-0813">Transport</keyword>
<comment type="subcellular location">
    <subcellularLocation>
        <location evidence="1 13">Cell membrane</location>
        <topology evidence="1 13">Multi-pass membrane protein</topology>
    </subcellularLocation>
</comment>
<keyword evidence="5 13" id="KW-0812">Transmembrane</keyword>
<dbReference type="HAMAP" id="MF_00548">
    <property type="entry name" value="ZupT"/>
    <property type="match status" value="1"/>
</dbReference>
<keyword evidence="9 13" id="KW-1133">Transmembrane helix</keyword>
<gene>
    <name evidence="13 14" type="primary">zupT</name>
    <name evidence="14" type="ORF">H0193_06185</name>
</gene>
<sequence length="254" mass="25995">MNFGLAFGLSLFAGLSTGLGGLLVALKRNPSDKFLAASLGFSAGVMVYISLVELLPEGVASLGGDDRAQLWGTVAFFAGIAVIALIDRFVPDGINPHEDPSGGKTMRNVGVVTGLAIAVHNFPEGFASFIAALENPALGLPIAIAIAIHNIPEGVAVAVPLRQATGKKWKAAGWATLSGLAEPLGALIGFVLLRPFLGPETLGVAYAAIAGIMVFVSLDKLLPTAIHTGRHHTAIYGLIAGMAVMAASLLILPG</sequence>
<name>A0A7W2EAZ8_9CORY</name>